<sequence>MSTSSNIATSQKRRRKPAKSEESGGGDAPATTAVNRRRKLSKIEEVGGEDKESSRSDHNTSSNSLNDYGPRTEETILGWKPEQRIQLLDAILKRLPSLDWKQIADEVDGKSSTMCYDQWRKKMLNDIRRSVAVLPE</sequence>
<evidence type="ECO:0000256" key="1">
    <source>
        <dbReference type="SAM" id="MobiDB-lite"/>
    </source>
</evidence>
<dbReference type="SUPFAM" id="SSF46689">
    <property type="entry name" value="Homeodomain-like"/>
    <property type="match status" value="1"/>
</dbReference>
<name>A0A9N9C481_9GLOM</name>
<dbReference type="CDD" id="cd00167">
    <property type="entry name" value="SANT"/>
    <property type="match status" value="1"/>
</dbReference>
<gene>
    <name evidence="3" type="ORF">AMORRO_LOCUS7231</name>
</gene>
<proteinExistence type="predicted"/>
<accession>A0A9N9C481</accession>
<dbReference type="AlphaFoldDB" id="A0A9N9C481"/>
<dbReference type="OrthoDB" id="2384577at2759"/>
<organism evidence="3 4">
    <name type="scientific">Acaulospora morrowiae</name>
    <dbReference type="NCBI Taxonomy" id="94023"/>
    <lineage>
        <taxon>Eukaryota</taxon>
        <taxon>Fungi</taxon>
        <taxon>Fungi incertae sedis</taxon>
        <taxon>Mucoromycota</taxon>
        <taxon>Glomeromycotina</taxon>
        <taxon>Glomeromycetes</taxon>
        <taxon>Diversisporales</taxon>
        <taxon>Acaulosporaceae</taxon>
        <taxon>Acaulospora</taxon>
    </lineage>
</organism>
<feature type="domain" description="Myb-like" evidence="2">
    <location>
        <begin position="79"/>
        <end position="123"/>
    </location>
</feature>
<evidence type="ECO:0000313" key="3">
    <source>
        <dbReference type="EMBL" id="CAG8588362.1"/>
    </source>
</evidence>
<dbReference type="InterPro" id="IPR001005">
    <property type="entry name" value="SANT/Myb"/>
</dbReference>
<evidence type="ECO:0000259" key="2">
    <source>
        <dbReference type="PROSITE" id="PS50090"/>
    </source>
</evidence>
<evidence type="ECO:0000313" key="4">
    <source>
        <dbReference type="Proteomes" id="UP000789342"/>
    </source>
</evidence>
<dbReference type="InterPro" id="IPR009057">
    <property type="entry name" value="Homeodomain-like_sf"/>
</dbReference>
<dbReference type="EMBL" id="CAJVPV010005286">
    <property type="protein sequence ID" value="CAG8588362.1"/>
    <property type="molecule type" value="Genomic_DNA"/>
</dbReference>
<comment type="caution">
    <text evidence="3">The sequence shown here is derived from an EMBL/GenBank/DDBJ whole genome shotgun (WGS) entry which is preliminary data.</text>
</comment>
<reference evidence="3" key="1">
    <citation type="submission" date="2021-06" db="EMBL/GenBank/DDBJ databases">
        <authorList>
            <person name="Kallberg Y."/>
            <person name="Tangrot J."/>
            <person name="Rosling A."/>
        </authorList>
    </citation>
    <scope>NUCLEOTIDE SEQUENCE</scope>
    <source>
        <strain evidence="3">CL551</strain>
    </source>
</reference>
<dbReference type="Proteomes" id="UP000789342">
    <property type="component" value="Unassembled WGS sequence"/>
</dbReference>
<feature type="compositionally biased region" description="Polar residues" evidence="1">
    <location>
        <begin position="1"/>
        <end position="10"/>
    </location>
</feature>
<feature type="compositionally biased region" description="Basic and acidic residues" evidence="1">
    <location>
        <begin position="41"/>
        <end position="58"/>
    </location>
</feature>
<dbReference type="PROSITE" id="PS50090">
    <property type="entry name" value="MYB_LIKE"/>
    <property type="match status" value="1"/>
</dbReference>
<protein>
    <submittedName>
        <fullName evidence="3">16727_t:CDS:1</fullName>
    </submittedName>
</protein>
<keyword evidence="4" id="KW-1185">Reference proteome</keyword>
<dbReference type="Gene3D" id="1.10.10.60">
    <property type="entry name" value="Homeodomain-like"/>
    <property type="match status" value="1"/>
</dbReference>
<feature type="region of interest" description="Disordered" evidence="1">
    <location>
        <begin position="1"/>
        <end position="74"/>
    </location>
</feature>